<dbReference type="InterPro" id="IPR036397">
    <property type="entry name" value="RNaseH_sf"/>
</dbReference>
<evidence type="ECO:0000313" key="2">
    <source>
        <dbReference type="EMBL" id="GAA6114765.1"/>
    </source>
</evidence>
<gene>
    <name evidence="2" type="ORF">AP20H10_11280</name>
</gene>
<organism evidence="2 3">
    <name type="scientific">Apilactobacillus apinorum</name>
    <dbReference type="NCBI Taxonomy" id="1218495"/>
    <lineage>
        <taxon>Bacteria</taxon>
        <taxon>Bacillati</taxon>
        <taxon>Bacillota</taxon>
        <taxon>Bacilli</taxon>
        <taxon>Lactobacillales</taxon>
        <taxon>Lactobacillaceae</taxon>
        <taxon>Apilactobacillus</taxon>
    </lineage>
</organism>
<dbReference type="CDD" id="cd09279">
    <property type="entry name" value="RNase_HI_like"/>
    <property type="match status" value="1"/>
</dbReference>
<dbReference type="Proteomes" id="UP001438112">
    <property type="component" value="Unassembled WGS sequence"/>
</dbReference>
<dbReference type="InterPro" id="IPR002156">
    <property type="entry name" value="RNaseH_domain"/>
</dbReference>
<comment type="caution">
    <text evidence="2">The sequence shown here is derived from an EMBL/GenBank/DDBJ whole genome shotgun (WGS) entry which is preliminary data.</text>
</comment>
<dbReference type="EMBL" id="BAABVV010000037">
    <property type="protein sequence ID" value="GAA6114765.1"/>
    <property type="molecule type" value="Genomic_DNA"/>
</dbReference>
<name>A0ABP9ZJ19_9LACO</name>
<dbReference type="SUPFAM" id="SSF53098">
    <property type="entry name" value="Ribonuclease H-like"/>
    <property type="match status" value="1"/>
</dbReference>
<dbReference type="Pfam" id="PF13456">
    <property type="entry name" value="RVT_3"/>
    <property type="match status" value="1"/>
</dbReference>
<evidence type="ECO:0000313" key="3">
    <source>
        <dbReference type="Proteomes" id="UP001438112"/>
    </source>
</evidence>
<dbReference type="Gene3D" id="3.30.420.10">
    <property type="entry name" value="Ribonuclease H-like superfamily/Ribonuclease H"/>
    <property type="match status" value="1"/>
</dbReference>
<protein>
    <submittedName>
        <fullName evidence="2">Ribonuclease HI family protein</fullName>
    </submittedName>
</protein>
<feature type="domain" description="RNase H type-1" evidence="1">
    <location>
        <begin position="8"/>
        <end position="126"/>
    </location>
</feature>
<keyword evidence="3" id="KW-1185">Reference proteome</keyword>
<sequence length="131" mass="15287">MIMFKLYTDAATMNNSGNSSCGILIVHENQQYQYKLKLESKNNHEAEFEACLLGFKQLEKLIKSDDIVVYYTDSKIVHESLEKQYAKHFQDYVDKILNEQSKYSLVINNWIEDTKNEGAHNLATQALHLFY</sequence>
<proteinExistence type="predicted"/>
<evidence type="ECO:0000259" key="1">
    <source>
        <dbReference type="Pfam" id="PF13456"/>
    </source>
</evidence>
<reference evidence="2 3" key="1">
    <citation type="submission" date="2024-03" db="EMBL/GenBank/DDBJ databases">
        <title>Inconsistent identification of Apilactobacillus kunkeei-related strains obtained by well-developed overall genome related indices.</title>
        <authorList>
            <person name="Maeno S."/>
            <person name="Endo A."/>
        </authorList>
    </citation>
    <scope>NUCLEOTIDE SEQUENCE [LARGE SCALE GENOMIC DNA]</scope>
    <source>
        <strain evidence="2 3">20H-10</strain>
    </source>
</reference>
<accession>A0ABP9ZJ19</accession>
<dbReference type="InterPro" id="IPR012337">
    <property type="entry name" value="RNaseH-like_sf"/>
</dbReference>